<evidence type="ECO:0000256" key="2">
    <source>
        <dbReference type="ARBA" id="ARBA00022448"/>
    </source>
</evidence>
<feature type="domain" description="26S proteasome regulatory subunit 7-like OB" evidence="7">
    <location>
        <begin position="265"/>
        <end position="325"/>
    </location>
</feature>
<dbReference type="Pfam" id="PF21236">
    <property type="entry name" value="OB_PRS7"/>
    <property type="match status" value="1"/>
</dbReference>
<dbReference type="GO" id="GO:0005737">
    <property type="term" value="C:cytoplasm"/>
    <property type="evidence" value="ECO:0007669"/>
    <property type="project" value="UniProtKB-SubCell"/>
</dbReference>
<dbReference type="Gene3D" id="1.25.10.10">
    <property type="entry name" value="Leucine-rich Repeat Variant"/>
    <property type="match status" value="1"/>
</dbReference>
<comment type="caution">
    <text evidence="8">The sequence shown here is derived from an EMBL/GenBank/DDBJ whole genome shotgun (WGS) entry which is preliminary data.</text>
</comment>
<evidence type="ECO:0000256" key="6">
    <source>
        <dbReference type="SAM" id="MobiDB-lite"/>
    </source>
</evidence>
<name>A0A8K0HC03_9ROSA</name>
<feature type="compositionally biased region" description="Basic and acidic residues" evidence="6">
    <location>
        <begin position="358"/>
        <end position="368"/>
    </location>
</feature>
<evidence type="ECO:0000259" key="7">
    <source>
        <dbReference type="Pfam" id="PF21236"/>
    </source>
</evidence>
<keyword evidence="5" id="KW-0653">Protein transport</keyword>
<comment type="subcellular location">
    <subcellularLocation>
        <location evidence="1">Cytoplasm</location>
    </subcellularLocation>
</comment>
<evidence type="ECO:0000313" key="8">
    <source>
        <dbReference type="EMBL" id="KAF3449807.1"/>
    </source>
</evidence>
<keyword evidence="3" id="KW-0963">Cytoplasm</keyword>
<dbReference type="EMBL" id="VOIH02000003">
    <property type="protein sequence ID" value="KAF3449807.1"/>
    <property type="molecule type" value="Genomic_DNA"/>
</dbReference>
<evidence type="ECO:0000313" key="9">
    <source>
        <dbReference type="Proteomes" id="UP000796880"/>
    </source>
</evidence>
<evidence type="ECO:0000256" key="4">
    <source>
        <dbReference type="ARBA" id="ARBA00022737"/>
    </source>
</evidence>
<organism evidence="8 9">
    <name type="scientific">Rhamnella rubrinervis</name>
    <dbReference type="NCBI Taxonomy" id="2594499"/>
    <lineage>
        <taxon>Eukaryota</taxon>
        <taxon>Viridiplantae</taxon>
        <taxon>Streptophyta</taxon>
        <taxon>Embryophyta</taxon>
        <taxon>Tracheophyta</taxon>
        <taxon>Spermatophyta</taxon>
        <taxon>Magnoliopsida</taxon>
        <taxon>eudicotyledons</taxon>
        <taxon>Gunneridae</taxon>
        <taxon>Pentapetalae</taxon>
        <taxon>rosids</taxon>
        <taxon>fabids</taxon>
        <taxon>Rosales</taxon>
        <taxon>Rhamnaceae</taxon>
        <taxon>rhamnoid group</taxon>
        <taxon>Rhamneae</taxon>
        <taxon>Rhamnella</taxon>
    </lineage>
</organism>
<dbReference type="Proteomes" id="UP000796880">
    <property type="component" value="Unassembled WGS sequence"/>
</dbReference>
<accession>A0A8K0HC03</accession>
<dbReference type="InterPro" id="IPR016024">
    <property type="entry name" value="ARM-type_fold"/>
</dbReference>
<dbReference type="AlphaFoldDB" id="A0A8K0HC03"/>
<sequence>MRREHAGPYALHNRLQHDPTPSNVLSLRTRGGGSGGPSQWTTPGHEDQPKGYLFNQTPPPDAIVAAVSCTHVADLYVLPQSNLLIYASICLLSPSVALSIGAYQSHGKVCSAFVQLIEVHPSFLEPHLRNVIEYMLQVNKDNDYEVALEACEFWPSVGIYYFVIDGVELSVTYDIGEEELVVVLWLVVLKVLLSNMVYADDDESLLDAEEDESVPDRDQDIKPRFHSSRFQGSDGVEEEWDLASDKQMMQEEQPLQVWLTRSVNQVARCTKIINPNSDDAKYFINVKQIAKFVVGLGNKVSPTDVEEGRHVRVDRNKYQIQIPLPPKIDPIFHGGQELTATDHVIIGCPRTEGEEGDERGGDRERTIGEETVGTSPGCEIGEDRKCDGIEGEPKIELGAEGCGVGMMGTEKVINEEEDGGEVECVKLE</sequence>
<proteinExistence type="predicted"/>
<feature type="region of interest" description="Disordered" evidence="6">
    <location>
        <begin position="350"/>
        <end position="377"/>
    </location>
</feature>
<keyword evidence="2" id="KW-0813">Transport</keyword>
<keyword evidence="4" id="KW-0677">Repeat</keyword>
<keyword evidence="9" id="KW-1185">Reference proteome</keyword>
<dbReference type="InterPro" id="IPR011989">
    <property type="entry name" value="ARM-like"/>
</dbReference>
<dbReference type="PANTHER" id="PTHR10527">
    <property type="entry name" value="IMPORTIN BETA"/>
    <property type="match status" value="1"/>
</dbReference>
<gene>
    <name evidence="8" type="ORF">FNV43_RR05886</name>
</gene>
<dbReference type="InterPro" id="IPR012340">
    <property type="entry name" value="NA-bd_OB-fold"/>
</dbReference>
<dbReference type="GO" id="GO:0006606">
    <property type="term" value="P:protein import into nucleus"/>
    <property type="evidence" value="ECO:0007669"/>
    <property type="project" value="InterPro"/>
</dbReference>
<feature type="region of interest" description="Disordered" evidence="6">
    <location>
        <begin position="1"/>
        <end position="53"/>
    </location>
</feature>
<dbReference type="SUPFAM" id="SSF48371">
    <property type="entry name" value="ARM repeat"/>
    <property type="match status" value="1"/>
</dbReference>
<reference evidence="8" key="1">
    <citation type="submission" date="2020-03" db="EMBL/GenBank/DDBJ databases">
        <title>A high-quality chromosome-level genome assembly of a woody plant with both climbing and erect habits, Rhamnella rubrinervis.</title>
        <authorList>
            <person name="Lu Z."/>
            <person name="Yang Y."/>
            <person name="Zhu X."/>
            <person name="Sun Y."/>
        </authorList>
    </citation>
    <scope>NUCLEOTIDE SEQUENCE</scope>
    <source>
        <strain evidence="8">BYM</strain>
        <tissue evidence="8">Leaf</tissue>
    </source>
</reference>
<dbReference type="InterPro" id="IPR048723">
    <property type="entry name" value="OB_PRS7"/>
</dbReference>
<evidence type="ECO:0000256" key="5">
    <source>
        <dbReference type="ARBA" id="ARBA00022927"/>
    </source>
</evidence>
<evidence type="ECO:0000256" key="1">
    <source>
        <dbReference type="ARBA" id="ARBA00004496"/>
    </source>
</evidence>
<dbReference type="Gene3D" id="2.40.50.140">
    <property type="entry name" value="Nucleic acid-binding proteins"/>
    <property type="match status" value="1"/>
</dbReference>
<evidence type="ECO:0000256" key="3">
    <source>
        <dbReference type="ARBA" id="ARBA00022490"/>
    </source>
</evidence>
<protein>
    <recommendedName>
        <fullName evidence="7">26S proteasome regulatory subunit 7-like OB domain-containing protein</fullName>
    </recommendedName>
</protein>
<dbReference type="InterPro" id="IPR040122">
    <property type="entry name" value="Importin_beta"/>
</dbReference>
<dbReference type="OrthoDB" id="951172at2759"/>